<name>A0A7I7WDJ6_9MYCO</name>
<geneLocation type="plasmid" evidence="1 4">
    <name>pJCM12687</name>
</geneLocation>
<evidence type="ECO:0000313" key="4">
    <source>
        <dbReference type="Proteomes" id="UP000467379"/>
    </source>
</evidence>
<gene>
    <name evidence="2" type="ORF">BST20_17970</name>
    <name evidence="1" type="ORF">MBRA_53850</name>
</gene>
<dbReference type="Proteomes" id="UP000467379">
    <property type="component" value="Plasmid pJCM12687"/>
</dbReference>
<accession>A0A7I7WDJ6</accession>
<evidence type="ECO:0000313" key="2">
    <source>
        <dbReference type="EMBL" id="ORA35475.1"/>
    </source>
</evidence>
<reference evidence="1" key="3">
    <citation type="submission" date="2020-02" db="EMBL/GenBank/DDBJ databases">
        <authorList>
            <person name="Matsumoto Y."/>
            <person name="Motooka D."/>
            <person name="Nakamura S."/>
        </authorList>
    </citation>
    <scope>NUCLEOTIDE SEQUENCE</scope>
    <source>
        <strain evidence="1">JCM 12687</strain>
        <plasmid evidence="1">pJCM12687</plasmid>
    </source>
</reference>
<evidence type="ECO:0000313" key="1">
    <source>
        <dbReference type="EMBL" id="BBZ15190.1"/>
    </source>
</evidence>
<dbReference type="EMBL" id="MVHM01000012">
    <property type="protein sequence ID" value="ORA35475.1"/>
    <property type="molecule type" value="Genomic_DNA"/>
</dbReference>
<keyword evidence="4" id="KW-1185">Reference proteome</keyword>
<dbReference type="RefSeq" id="WP_083132747.1">
    <property type="nucleotide sequence ID" value="NZ_AP022607.1"/>
</dbReference>
<protein>
    <submittedName>
        <fullName evidence="2">Uncharacterized protein</fullName>
    </submittedName>
</protein>
<sequence length="137" mass="14449">MSLIHAELAEKLDSGHDAVLLAMDDAGVNEVLAAVTQAAQDGSARLDHGATTHLFRIEAGAAGVEFHDGAVVWRLDSAKAAELIQLLNSMVDSGIPEGHHYLEGMSTPTETVVLSRNEHPPNLLPPDAVFPPPTPTC</sequence>
<keyword evidence="1" id="KW-0614">Plasmid</keyword>
<proteinExistence type="predicted"/>
<dbReference type="EMBL" id="AP022607">
    <property type="protein sequence ID" value="BBZ15190.1"/>
    <property type="molecule type" value="Genomic_DNA"/>
</dbReference>
<reference evidence="1 4" key="2">
    <citation type="journal article" date="2019" name="Emerg. Microbes Infect.">
        <title>Comprehensive subspecies identification of 175 nontuberculous mycobacteria species based on 7547 genomic profiles.</title>
        <authorList>
            <person name="Matsumoto Y."/>
            <person name="Kinjo T."/>
            <person name="Motooka D."/>
            <person name="Nabeya D."/>
            <person name="Jung N."/>
            <person name="Uechi K."/>
            <person name="Horii T."/>
            <person name="Iida T."/>
            <person name="Fujita J."/>
            <person name="Nakamura S."/>
        </authorList>
    </citation>
    <scope>NUCLEOTIDE SEQUENCE [LARGE SCALE GENOMIC DNA]</scope>
    <source>
        <strain evidence="1 4">JCM 12687</strain>
        <plasmid evidence="1">pJCM12687</plasmid>
    </source>
</reference>
<dbReference type="AlphaFoldDB" id="A0A7I7WDJ6"/>
<dbReference type="OrthoDB" id="4630373at2"/>
<evidence type="ECO:0000313" key="3">
    <source>
        <dbReference type="Proteomes" id="UP000192441"/>
    </source>
</evidence>
<reference evidence="2 3" key="1">
    <citation type="submission" date="2016-12" db="EMBL/GenBank/DDBJ databases">
        <title>The new phylogeny of genus Mycobacterium.</title>
        <authorList>
            <person name="Tortoli E."/>
            <person name="Trovato A."/>
            <person name="Cirillo D.M."/>
        </authorList>
    </citation>
    <scope>NUCLEOTIDE SEQUENCE [LARGE SCALE GENOMIC DNA]</scope>
    <source>
        <strain evidence="2 3">DSM 44624</strain>
    </source>
</reference>
<organism evidence="2 3">
    <name type="scientific">Mycobacterium branderi</name>
    <dbReference type="NCBI Taxonomy" id="43348"/>
    <lineage>
        <taxon>Bacteria</taxon>
        <taxon>Bacillati</taxon>
        <taxon>Actinomycetota</taxon>
        <taxon>Actinomycetes</taxon>
        <taxon>Mycobacteriales</taxon>
        <taxon>Mycobacteriaceae</taxon>
        <taxon>Mycobacterium</taxon>
    </lineage>
</organism>
<dbReference type="Proteomes" id="UP000192441">
    <property type="component" value="Unassembled WGS sequence"/>
</dbReference>